<dbReference type="EMBL" id="CALLCH030000004">
    <property type="protein sequence ID" value="CAI4212351.1"/>
    <property type="molecule type" value="Genomic_DNA"/>
</dbReference>
<feature type="binding site" evidence="9">
    <location>
        <position position="82"/>
    </location>
    <ligand>
        <name>ATP</name>
        <dbReference type="ChEBI" id="CHEBI:30616"/>
    </ligand>
</feature>
<dbReference type="GO" id="GO:0000245">
    <property type="term" value="P:spliceosomal complex assembly"/>
    <property type="evidence" value="ECO:0007669"/>
    <property type="project" value="TreeGrafter"/>
</dbReference>
<dbReference type="GO" id="GO:0005634">
    <property type="term" value="C:nucleus"/>
    <property type="evidence" value="ECO:0007669"/>
    <property type="project" value="TreeGrafter"/>
</dbReference>
<dbReference type="PANTHER" id="PTHR47634">
    <property type="entry name" value="PROTEIN KINASE DOMAIN-CONTAINING PROTEIN-RELATED"/>
    <property type="match status" value="1"/>
</dbReference>
<dbReference type="GO" id="GO:0005737">
    <property type="term" value="C:cytoplasm"/>
    <property type="evidence" value="ECO:0007669"/>
    <property type="project" value="TreeGrafter"/>
</dbReference>
<name>A0A9P1M6R6_9PEZI</name>
<feature type="domain" description="Protein kinase" evidence="10">
    <location>
        <begin position="53"/>
        <end position="343"/>
    </location>
</feature>
<dbReference type="PROSITE" id="PS00107">
    <property type="entry name" value="PROTEIN_KINASE_ATP"/>
    <property type="match status" value="1"/>
</dbReference>
<dbReference type="Gene3D" id="1.10.510.10">
    <property type="entry name" value="Transferase(Phosphotransferase) domain 1"/>
    <property type="match status" value="2"/>
</dbReference>
<evidence type="ECO:0000256" key="5">
    <source>
        <dbReference type="ARBA" id="ARBA00022777"/>
    </source>
</evidence>
<dbReference type="AlphaFoldDB" id="A0A9P1M6R6"/>
<keyword evidence="2" id="KW-0723">Serine/threonine-protein kinase</keyword>
<evidence type="ECO:0000256" key="2">
    <source>
        <dbReference type="ARBA" id="ARBA00022527"/>
    </source>
</evidence>
<dbReference type="GO" id="GO:0005524">
    <property type="term" value="F:ATP binding"/>
    <property type="evidence" value="ECO:0007669"/>
    <property type="project" value="UniProtKB-UniRule"/>
</dbReference>
<evidence type="ECO:0000256" key="1">
    <source>
        <dbReference type="ARBA" id="ARBA00012513"/>
    </source>
</evidence>
<sequence>MSASPPPTPPARAPKKDEWRFKSITLPCEWVEDYRPGSFHPVHLGDVFNNSQYKVLRKLGEGSYSTVWLAHDLKNNRYIALKILVSDDSELINELRILHYIKQTSPEEGARHITQLLDEFEHHGPNGIHKCLVFEPMGPSVNTMVEELPQFKPRTWGMKVRYPIPMAKSILKQSLQALSFLHENGIAHGDFHPGNMLFTLNNIDSEHEDALQQKEDVEAPSISPPPLPLFCVPWSDGDEDDDHLLTLTARLGALPDELFKHWKTSAVYFTPEKKLYNCQIGGVPDGQEPLMLEQTTMEEAFDGAGVAIDEEEARQVKALIRWILQYDATKRPSPSEILCDPWFRAIEASSLSESRI</sequence>
<evidence type="ECO:0000256" key="7">
    <source>
        <dbReference type="ARBA" id="ARBA00047899"/>
    </source>
</evidence>
<evidence type="ECO:0000256" key="8">
    <source>
        <dbReference type="ARBA" id="ARBA00048679"/>
    </source>
</evidence>
<evidence type="ECO:0000313" key="11">
    <source>
        <dbReference type="EMBL" id="CAI4212351.1"/>
    </source>
</evidence>
<evidence type="ECO:0000256" key="6">
    <source>
        <dbReference type="ARBA" id="ARBA00022840"/>
    </source>
</evidence>
<dbReference type="EC" id="2.7.11.1" evidence="1"/>
<dbReference type="Gene3D" id="3.30.200.20">
    <property type="entry name" value="Phosphorylase Kinase, domain 1"/>
    <property type="match status" value="1"/>
</dbReference>
<accession>A0A9P1M6R6</accession>
<dbReference type="Pfam" id="PF00069">
    <property type="entry name" value="Pkinase"/>
    <property type="match status" value="1"/>
</dbReference>
<protein>
    <recommendedName>
        <fullName evidence="1">non-specific serine/threonine protein kinase</fullName>
        <ecNumber evidence="1">2.7.11.1</ecNumber>
    </recommendedName>
</protein>
<organism evidence="11 12">
    <name type="scientific">Parascedosporium putredinis</name>
    <dbReference type="NCBI Taxonomy" id="1442378"/>
    <lineage>
        <taxon>Eukaryota</taxon>
        <taxon>Fungi</taxon>
        <taxon>Dikarya</taxon>
        <taxon>Ascomycota</taxon>
        <taxon>Pezizomycotina</taxon>
        <taxon>Sordariomycetes</taxon>
        <taxon>Hypocreomycetidae</taxon>
        <taxon>Microascales</taxon>
        <taxon>Microascaceae</taxon>
        <taxon>Parascedosporium</taxon>
    </lineage>
</organism>
<keyword evidence="5" id="KW-0418">Kinase</keyword>
<evidence type="ECO:0000256" key="3">
    <source>
        <dbReference type="ARBA" id="ARBA00022679"/>
    </source>
</evidence>
<dbReference type="GO" id="GO:0004674">
    <property type="term" value="F:protein serine/threonine kinase activity"/>
    <property type="evidence" value="ECO:0007669"/>
    <property type="project" value="UniProtKB-KW"/>
</dbReference>
<keyword evidence="6 9" id="KW-0067">ATP-binding</keyword>
<dbReference type="InterPro" id="IPR000719">
    <property type="entry name" value="Prot_kinase_dom"/>
</dbReference>
<keyword evidence="12" id="KW-1185">Reference proteome</keyword>
<comment type="caution">
    <text evidence="11">The sequence shown here is derived from an EMBL/GenBank/DDBJ whole genome shotgun (WGS) entry which is preliminary data.</text>
</comment>
<dbReference type="InterPro" id="IPR011009">
    <property type="entry name" value="Kinase-like_dom_sf"/>
</dbReference>
<dbReference type="SMART" id="SM00220">
    <property type="entry name" value="S_TKc"/>
    <property type="match status" value="1"/>
</dbReference>
<dbReference type="GO" id="GO:0050684">
    <property type="term" value="P:regulation of mRNA processing"/>
    <property type="evidence" value="ECO:0007669"/>
    <property type="project" value="TreeGrafter"/>
</dbReference>
<dbReference type="OrthoDB" id="5979581at2759"/>
<keyword evidence="4 9" id="KW-0547">Nucleotide-binding</keyword>
<reference evidence="11" key="1">
    <citation type="submission" date="2022-11" db="EMBL/GenBank/DDBJ databases">
        <authorList>
            <person name="Scott C."/>
            <person name="Bruce N."/>
        </authorList>
    </citation>
    <scope>NUCLEOTIDE SEQUENCE</scope>
</reference>
<evidence type="ECO:0000313" key="12">
    <source>
        <dbReference type="Proteomes" id="UP000838763"/>
    </source>
</evidence>
<comment type="catalytic activity">
    <reaction evidence="8">
        <text>L-seryl-[protein] + ATP = O-phospho-L-seryl-[protein] + ADP + H(+)</text>
        <dbReference type="Rhea" id="RHEA:17989"/>
        <dbReference type="Rhea" id="RHEA-COMP:9863"/>
        <dbReference type="Rhea" id="RHEA-COMP:11604"/>
        <dbReference type="ChEBI" id="CHEBI:15378"/>
        <dbReference type="ChEBI" id="CHEBI:29999"/>
        <dbReference type="ChEBI" id="CHEBI:30616"/>
        <dbReference type="ChEBI" id="CHEBI:83421"/>
        <dbReference type="ChEBI" id="CHEBI:456216"/>
        <dbReference type="EC" id="2.7.11.1"/>
    </reaction>
</comment>
<evidence type="ECO:0000256" key="4">
    <source>
        <dbReference type="ARBA" id="ARBA00022741"/>
    </source>
</evidence>
<dbReference type="PANTHER" id="PTHR47634:SF9">
    <property type="entry name" value="PROTEIN KINASE DOMAIN-CONTAINING PROTEIN-RELATED"/>
    <property type="match status" value="1"/>
</dbReference>
<dbReference type="Proteomes" id="UP000838763">
    <property type="component" value="Unassembled WGS sequence"/>
</dbReference>
<dbReference type="InterPro" id="IPR051334">
    <property type="entry name" value="SRPK"/>
</dbReference>
<keyword evidence="3" id="KW-0808">Transferase</keyword>
<dbReference type="PROSITE" id="PS50011">
    <property type="entry name" value="PROTEIN_KINASE_DOM"/>
    <property type="match status" value="1"/>
</dbReference>
<evidence type="ECO:0000259" key="10">
    <source>
        <dbReference type="PROSITE" id="PS50011"/>
    </source>
</evidence>
<comment type="catalytic activity">
    <reaction evidence="7">
        <text>L-threonyl-[protein] + ATP = O-phospho-L-threonyl-[protein] + ADP + H(+)</text>
        <dbReference type="Rhea" id="RHEA:46608"/>
        <dbReference type="Rhea" id="RHEA-COMP:11060"/>
        <dbReference type="Rhea" id="RHEA-COMP:11605"/>
        <dbReference type="ChEBI" id="CHEBI:15378"/>
        <dbReference type="ChEBI" id="CHEBI:30013"/>
        <dbReference type="ChEBI" id="CHEBI:30616"/>
        <dbReference type="ChEBI" id="CHEBI:61977"/>
        <dbReference type="ChEBI" id="CHEBI:456216"/>
        <dbReference type="EC" id="2.7.11.1"/>
    </reaction>
</comment>
<dbReference type="InterPro" id="IPR017441">
    <property type="entry name" value="Protein_kinase_ATP_BS"/>
</dbReference>
<gene>
    <name evidence="11" type="ORF">PPNO1_LOCUS2117</name>
</gene>
<proteinExistence type="predicted"/>
<dbReference type="SUPFAM" id="SSF56112">
    <property type="entry name" value="Protein kinase-like (PK-like)"/>
    <property type="match status" value="1"/>
</dbReference>
<evidence type="ECO:0000256" key="9">
    <source>
        <dbReference type="PROSITE-ProRule" id="PRU10141"/>
    </source>
</evidence>